<dbReference type="InterPro" id="IPR015424">
    <property type="entry name" value="PyrdxlP-dep_Trfase"/>
</dbReference>
<dbReference type="EC" id="2.8.1.7" evidence="10"/>
<evidence type="ECO:0000313" key="10">
    <source>
        <dbReference type="EMBL" id="CAA9439280.1"/>
    </source>
</evidence>
<accession>A0A6J4QFE3</accession>
<dbReference type="PIRSF" id="PIRSF005572">
    <property type="entry name" value="NifS"/>
    <property type="match status" value="1"/>
</dbReference>
<dbReference type="PANTHER" id="PTHR11601:SF34">
    <property type="entry name" value="CYSTEINE DESULFURASE"/>
    <property type="match status" value="1"/>
</dbReference>
<evidence type="ECO:0000256" key="4">
    <source>
        <dbReference type="ARBA" id="ARBA00022723"/>
    </source>
</evidence>
<evidence type="ECO:0000259" key="9">
    <source>
        <dbReference type="Pfam" id="PF00266"/>
    </source>
</evidence>
<dbReference type="FunFam" id="3.40.640.10:FF:000084">
    <property type="entry name" value="IscS-like cysteine desulfurase"/>
    <property type="match status" value="1"/>
</dbReference>
<protein>
    <submittedName>
        <fullName evidence="10">Cysteine desulfurase</fullName>
        <ecNumber evidence="10">2.8.1.7</ecNumber>
    </submittedName>
</protein>
<keyword evidence="4" id="KW-0479">Metal-binding</keyword>
<dbReference type="Gene3D" id="3.90.1150.10">
    <property type="entry name" value="Aspartate Aminotransferase, domain 1"/>
    <property type="match status" value="1"/>
</dbReference>
<evidence type="ECO:0000256" key="1">
    <source>
        <dbReference type="ARBA" id="ARBA00001933"/>
    </source>
</evidence>
<dbReference type="Pfam" id="PF00266">
    <property type="entry name" value="Aminotran_5"/>
    <property type="match status" value="1"/>
</dbReference>
<reference evidence="10" key="1">
    <citation type="submission" date="2020-02" db="EMBL/GenBank/DDBJ databases">
        <authorList>
            <person name="Meier V. D."/>
        </authorList>
    </citation>
    <scope>NUCLEOTIDE SEQUENCE</scope>
    <source>
        <strain evidence="10">AVDCRST_MAG35</strain>
    </source>
</reference>
<dbReference type="GO" id="GO:0051536">
    <property type="term" value="F:iron-sulfur cluster binding"/>
    <property type="evidence" value="ECO:0007669"/>
    <property type="project" value="UniProtKB-KW"/>
</dbReference>
<name>A0A6J4QFE3_9ACTN</name>
<dbReference type="Gene3D" id="1.10.260.50">
    <property type="match status" value="1"/>
</dbReference>
<dbReference type="Gene3D" id="3.40.640.10">
    <property type="entry name" value="Type I PLP-dependent aspartate aminotransferase-like (Major domain)"/>
    <property type="match status" value="1"/>
</dbReference>
<comment type="cofactor">
    <cofactor evidence="1">
        <name>pyridoxal 5'-phosphate</name>
        <dbReference type="ChEBI" id="CHEBI:597326"/>
    </cofactor>
</comment>
<comment type="catalytic activity">
    <reaction evidence="8">
        <text>(sulfur carrier)-H + L-cysteine = (sulfur carrier)-SH + L-alanine</text>
        <dbReference type="Rhea" id="RHEA:43892"/>
        <dbReference type="Rhea" id="RHEA-COMP:14737"/>
        <dbReference type="Rhea" id="RHEA-COMP:14739"/>
        <dbReference type="ChEBI" id="CHEBI:29917"/>
        <dbReference type="ChEBI" id="CHEBI:35235"/>
        <dbReference type="ChEBI" id="CHEBI:57972"/>
        <dbReference type="ChEBI" id="CHEBI:64428"/>
        <dbReference type="EC" id="2.8.1.7"/>
    </reaction>
</comment>
<evidence type="ECO:0000256" key="7">
    <source>
        <dbReference type="ARBA" id="ARBA00023014"/>
    </source>
</evidence>
<proteinExistence type="inferred from homology"/>
<dbReference type="GO" id="GO:0031071">
    <property type="term" value="F:cysteine desulfurase activity"/>
    <property type="evidence" value="ECO:0007669"/>
    <property type="project" value="UniProtKB-EC"/>
</dbReference>
<evidence type="ECO:0000256" key="8">
    <source>
        <dbReference type="ARBA" id="ARBA00050776"/>
    </source>
</evidence>
<dbReference type="InterPro" id="IPR015421">
    <property type="entry name" value="PyrdxlP-dep_Trfase_major"/>
</dbReference>
<organism evidence="10">
    <name type="scientific">uncultured Quadrisphaera sp</name>
    <dbReference type="NCBI Taxonomy" id="904978"/>
    <lineage>
        <taxon>Bacteria</taxon>
        <taxon>Bacillati</taxon>
        <taxon>Actinomycetota</taxon>
        <taxon>Actinomycetes</taxon>
        <taxon>Kineosporiales</taxon>
        <taxon>Kineosporiaceae</taxon>
        <taxon>Quadrisphaera</taxon>
        <taxon>environmental samples</taxon>
    </lineage>
</organism>
<evidence type="ECO:0000256" key="2">
    <source>
        <dbReference type="ARBA" id="ARBA00006490"/>
    </source>
</evidence>
<keyword evidence="5" id="KW-0663">Pyridoxal phosphate</keyword>
<gene>
    <name evidence="10" type="ORF">AVDCRST_MAG35-3152</name>
</gene>
<keyword evidence="3 10" id="KW-0808">Transferase</keyword>
<feature type="domain" description="Aminotransferase class V" evidence="9">
    <location>
        <begin position="2"/>
        <end position="366"/>
    </location>
</feature>
<dbReference type="AlphaFoldDB" id="A0A6J4QFE3"/>
<dbReference type="GO" id="GO:0046872">
    <property type="term" value="F:metal ion binding"/>
    <property type="evidence" value="ECO:0007669"/>
    <property type="project" value="UniProtKB-KW"/>
</dbReference>
<dbReference type="PANTHER" id="PTHR11601">
    <property type="entry name" value="CYSTEINE DESULFURYLASE FAMILY MEMBER"/>
    <property type="match status" value="1"/>
</dbReference>
<keyword evidence="6" id="KW-0408">Iron</keyword>
<comment type="similarity">
    <text evidence="2">Belongs to the class-V pyridoxal-phosphate-dependent aminotransferase family. NifS/IscS subfamily.</text>
</comment>
<evidence type="ECO:0000256" key="6">
    <source>
        <dbReference type="ARBA" id="ARBA00023004"/>
    </source>
</evidence>
<dbReference type="InterPro" id="IPR015422">
    <property type="entry name" value="PyrdxlP-dep_Trfase_small"/>
</dbReference>
<dbReference type="InterPro" id="IPR000192">
    <property type="entry name" value="Aminotrans_V_dom"/>
</dbReference>
<evidence type="ECO:0000256" key="5">
    <source>
        <dbReference type="ARBA" id="ARBA00022898"/>
    </source>
</evidence>
<evidence type="ECO:0000256" key="3">
    <source>
        <dbReference type="ARBA" id="ARBA00022679"/>
    </source>
</evidence>
<keyword evidence="7" id="KW-0411">Iron-sulfur</keyword>
<dbReference type="EMBL" id="CADCUY010000599">
    <property type="protein sequence ID" value="CAA9439280.1"/>
    <property type="molecule type" value="Genomic_DNA"/>
</dbReference>
<sequence length="381" mass="38209">MIYLDHAATSPPRRAVLEAAWPYLTAVTANPASVHEPGRAARAALEGARERAAAVLGVRPGEVVFTSGGTEADNLAVLGIARAAAAATGRRHVVTTAVEHAAVLEPARALVREGFTLDVVGVDGDGVVDLDHLAAVLTDRTALCAVVHANNEVGTVQPLAEVAALCRPLGVVLHTDAVQSAGQLPVRLDDLGVDSLAVSGHKLGGLRGAGLLAVRGAVPLEPVLHGGGQERGRRSGTADVASAVAAAAALALADAARPAEAPRLTALRDRLLAGVLGLVPGARVTGHRTQRLPNSASVVLPGVGGELVLAELDAAGVVCSSGSACSAESEDASHVLTAMGLDADLARTALRFSLGPETTADDVDAVLALLPGVLAAAGPVR</sequence>
<dbReference type="InterPro" id="IPR016454">
    <property type="entry name" value="Cysteine_dSase"/>
</dbReference>
<dbReference type="SUPFAM" id="SSF53383">
    <property type="entry name" value="PLP-dependent transferases"/>
    <property type="match status" value="1"/>
</dbReference>